<evidence type="ECO:0000256" key="1">
    <source>
        <dbReference type="SAM" id="SignalP"/>
    </source>
</evidence>
<protein>
    <submittedName>
        <fullName evidence="4">Uncharacterized protein LOC111123779 isoform X2</fullName>
    </submittedName>
</protein>
<evidence type="ECO:0000313" key="4">
    <source>
        <dbReference type="RefSeq" id="XP_022322049.1"/>
    </source>
</evidence>
<dbReference type="InterPro" id="IPR001304">
    <property type="entry name" value="C-type_lectin-like"/>
</dbReference>
<keyword evidence="3" id="KW-1185">Reference proteome</keyword>
<dbReference type="Gene3D" id="3.10.100.10">
    <property type="entry name" value="Mannose-Binding Protein A, subunit A"/>
    <property type="match status" value="1"/>
</dbReference>
<accession>A0A8B8D3E9</accession>
<dbReference type="PANTHER" id="PTHR22801:SF63">
    <property type="entry name" value="C-TYPE LECTIN DOMAIN-CONTAINING PROTEIN"/>
    <property type="match status" value="1"/>
</dbReference>
<dbReference type="InterPro" id="IPR016186">
    <property type="entry name" value="C-type_lectin-like/link_sf"/>
</dbReference>
<organism evidence="3 4">
    <name type="scientific">Crassostrea virginica</name>
    <name type="common">Eastern oyster</name>
    <dbReference type="NCBI Taxonomy" id="6565"/>
    <lineage>
        <taxon>Eukaryota</taxon>
        <taxon>Metazoa</taxon>
        <taxon>Spiralia</taxon>
        <taxon>Lophotrochozoa</taxon>
        <taxon>Mollusca</taxon>
        <taxon>Bivalvia</taxon>
        <taxon>Autobranchia</taxon>
        <taxon>Pteriomorphia</taxon>
        <taxon>Ostreida</taxon>
        <taxon>Ostreoidea</taxon>
        <taxon>Ostreidae</taxon>
        <taxon>Crassostrea</taxon>
    </lineage>
</organism>
<feature type="chain" id="PRO_5034564910" evidence="1">
    <location>
        <begin position="19"/>
        <end position="309"/>
    </location>
</feature>
<dbReference type="InterPro" id="IPR058897">
    <property type="entry name" value="PAPPA_SD_C"/>
</dbReference>
<dbReference type="GeneID" id="111123779"/>
<evidence type="ECO:0000313" key="3">
    <source>
        <dbReference type="Proteomes" id="UP000694844"/>
    </source>
</evidence>
<dbReference type="SUPFAM" id="SSF56436">
    <property type="entry name" value="C-type lectin-like"/>
    <property type="match status" value="1"/>
</dbReference>
<evidence type="ECO:0000259" key="2">
    <source>
        <dbReference type="PROSITE" id="PS50041"/>
    </source>
</evidence>
<reference evidence="4" key="1">
    <citation type="submission" date="2025-08" db="UniProtKB">
        <authorList>
            <consortium name="RefSeq"/>
        </authorList>
    </citation>
    <scope>IDENTIFICATION</scope>
    <source>
        <tissue evidence="4">Whole sample</tissue>
    </source>
</reference>
<dbReference type="Proteomes" id="UP000694844">
    <property type="component" value="Chromosome 3"/>
</dbReference>
<dbReference type="PANTHER" id="PTHR22801">
    <property type="entry name" value="LITHOSTATHINE"/>
    <property type="match status" value="1"/>
</dbReference>
<keyword evidence="1" id="KW-0732">Signal</keyword>
<dbReference type="CDD" id="cd00037">
    <property type="entry name" value="CLECT"/>
    <property type="match status" value="1"/>
</dbReference>
<proteinExistence type="predicted"/>
<feature type="domain" description="C-type lectin" evidence="2">
    <location>
        <begin position="177"/>
        <end position="294"/>
    </location>
</feature>
<dbReference type="SMART" id="SM00034">
    <property type="entry name" value="CLECT"/>
    <property type="match status" value="1"/>
</dbReference>
<name>A0A8B8D3E9_CRAVI</name>
<dbReference type="AlphaFoldDB" id="A0A8B8D3E9"/>
<feature type="signal peptide" evidence="1">
    <location>
        <begin position="1"/>
        <end position="18"/>
    </location>
</feature>
<dbReference type="PROSITE" id="PS50041">
    <property type="entry name" value="C_TYPE_LECTIN_2"/>
    <property type="match status" value="1"/>
</dbReference>
<dbReference type="Pfam" id="PF00059">
    <property type="entry name" value="Lectin_C"/>
    <property type="match status" value="1"/>
</dbReference>
<dbReference type="OrthoDB" id="6047911at2759"/>
<dbReference type="InterPro" id="IPR050801">
    <property type="entry name" value="Ca-Dep_Lectins_ImmuneDev"/>
</dbReference>
<dbReference type="InterPro" id="IPR016187">
    <property type="entry name" value="CTDL_fold"/>
</dbReference>
<gene>
    <name evidence="4" type="primary">LOC111123779</name>
</gene>
<sequence length="309" mass="35556">MKLLLHVVCVWILTYCHGIQCSIHLWASEVTRFSSQYNTGGYSANQILGKPNVYPRYGDIEGTWAQNGGQLDRVHFIEIKFPRKVYLKEVSIFETYHAGAVVRVAAKDPQNQWMDVYNVTHAHVIRKSRIFSPKIKGVQFPVDELRIEVDCSASNNYVEIDAVKIVGDRCPEQYKEYRNSCYFVKKDSVSGDKAFIRCLEAGGYLANLETLEEAMFFKNLVKNMKTGLSFYVGGRNINRRKPGGDWRWIKNGKMSKMTYFAFGATQPDGNDKYPQDCMFFYAPDRYKLHDVFCDNGHYLGGYICEIDQL</sequence>
<dbReference type="Pfam" id="PF25900">
    <property type="entry name" value="PAPPA"/>
    <property type="match status" value="1"/>
</dbReference>
<dbReference type="RefSeq" id="XP_022322049.1">
    <property type="nucleotide sequence ID" value="XM_022466341.1"/>
</dbReference>